<proteinExistence type="predicted"/>
<dbReference type="Pfam" id="PF00027">
    <property type="entry name" value="cNMP_binding"/>
    <property type="match status" value="1"/>
</dbReference>
<dbReference type="InterPro" id="IPR046342">
    <property type="entry name" value="CBS_dom_sf"/>
</dbReference>
<dbReference type="Gene3D" id="3.10.580.10">
    <property type="entry name" value="CBS-domain"/>
    <property type="match status" value="1"/>
</dbReference>
<dbReference type="CDD" id="cd05401">
    <property type="entry name" value="NT_GlnE_GlnD_like"/>
    <property type="match status" value="1"/>
</dbReference>
<dbReference type="AlphaFoldDB" id="A7NQW9"/>
<gene>
    <name evidence="5" type="ordered locus">Rcas_3932</name>
</gene>
<dbReference type="InterPro" id="IPR014710">
    <property type="entry name" value="RmlC-like_jellyroll"/>
</dbReference>
<keyword evidence="6" id="KW-1185">Reference proteome</keyword>
<dbReference type="OrthoDB" id="9810963at2"/>
<protein>
    <submittedName>
        <fullName evidence="5">Putative CBS domain and cyclic nucleotide-regulated nucleotidyltransferase</fullName>
    </submittedName>
</protein>
<dbReference type="HOGENOM" id="CLU_027866_1_0_0"/>
<evidence type="ECO:0000256" key="2">
    <source>
        <dbReference type="PROSITE-ProRule" id="PRU00703"/>
    </source>
</evidence>
<evidence type="ECO:0000259" key="3">
    <source>
        <dbReference type="PROSITE" id="PS50042"/>
    </source>
</evidence>
<evidence type="ECO:0000313" key="6">
    <source>
        <dbReference type="Proteomes" id="UP000000263"/>
    </source>
</evidence>
<dbReference type="GO" id="GO:0008773">
    <property type="term" value="F:[protein-PII] uridylyltransferase activity"/>
    <property type="evidence" value="ECO:0007669"/>
    <property type="project" value="InterPro"/>
</dbReference>
<dbReference type="SMART" id="SM00100">
    <property type="entry name" value="cNMP"/>
    <property type="match status" value="1"/>
</dbReference>
<dbReference type="EMBL" id="CP000804">
    <property type="protein sequence ID" value="ABU59965.1"/>
    <property type="molecule type" value="Genomic_DNA"/>
</dbReference>
<dbReference type="Proteomes" id="UP000000263">
    <property type="component" value="Chromosome"/>
</dbReference>
<accession>A7NQW9</accession>
<dbReference type="CDD" id="cd04587">
    <property type="entry name" value="CBS_pair_CAP-ED_NT_Pol-beta-like_DUF294_assoc"/>
    <property type="match status" value="1"/>
</dbReference>
<dbReference type="RefSeq" id="WP_012122388.1">
    <property type="nucleotide sequence ID" value="NC_009767.1"/>
</dbReference>
<dbReference type="KEGG" id="rca:Rcas_3932"/>
<dbReference type="InterPro" id="IPR005105">
    <property type="entry name" value="GlnD_Uridyltrans_N"/>
</dbReference>
<dbReference type="Pfam" id="PF00571">
    <property type="entry name" value="CBS"/>
    <property type="match status" value="2"/>
</dbReference>
<dbReference type="Gene3D" id="2.60.120.10">
    <property type="entry name" value="Jelly Rolls"/>
    <property type="match status" value="1"/>
</dbReference>
<reference evidence="5 6" key="1">
    <citation type="submission" date="2007-08" db="EMBL/GenBank/DDBJ databases">
        <title>Complete sequence of Roseiflexus castenholzii DSM 13941.</title>
        <authorList>
            <consortium name="US DOE Joint Genome Institute"/>
            <person name="Copeland A."/>
            <person name="Lucas S."/>
            <person name="Lapidus A."/>
            <person name="Barry K."/>
            <person name="Glavina del Rio T."/>
            <person name="Dalin E."/>
            <person name="Tice H."/>
            <person name="Pitluck S."/>
            <person name="Thompson L.S."/>
            <person name="Brettin T."/>
            <person name="Bruce D."/>
            <person name="Detter J.C."/>
            <person name="Han C."/>
            <person name="Tapia R."/>
            <person name="Schmutz J."/>
            <person name="Larimer F."/>
            <person name="Land M."/>
            <person name="Hauser L."/>
            <person name="Kyrpides N."/>
            <person name="Mikhailova N."/>
            <person name="Bryant D.A."/>
            <person name="Hanada S."/>
            <person name="Tsukatani Y."/>
            <person name="Richardson P."/>
        </authorList>
    </citation>
    <scope>NUCLEOTIDE SEQUENCE [LARGE SCALE GENOMIC DNA]</scope>
    <source>
        <strain evidence="6">DSM 13941 / HLO8</strain>
    </source>
</reference>
<dbReference type="InterPro" id="IPR018490">
    <property type="entry name" value="cNMP-bd_dom_sf"/>
</dbReference>
<dbReference type="PROSITE" id="PS50042">
    <property type="entry name" value="CNMP_BINDING_3"/>
    <property type="match status" value="1"/>
</dbReference>
<dbReference type="SMART" id="SM00116">
    <property type="entry name" value="CBS"/>
    <property type="match status" value="2"/>
</dbReference>
<keyword evidence="5" id="KW-0808">Transferase</keyword>
<dbReference type="Pfam" id="PF10335">
    <property type="entry name" value="DUF294_C"/>
    <property type="match status" value="1"/>
</dbReference>
<dbReference type="CDD" id="cd00038">
    <property type="entry name" value="CAP_ED"/>
    <property type="match status" value="1"/>
</dbReference>
<dbReference type="SUPFAM" id="SSF51206">
    <property type="entry name" value="cAMP-binding domain-like"/>
    <property type="match status" value="1"/>
</dbReference>
<evidence type="ECO:0000259" key="4">
    <source>
        <dbReference type="PROSITE" id="PS51371"/>
    </source>
</evidence>
<feature type="domain" description="CBS" evidence="4">
    <location>
        <begin position="158"/>
        <end position="219"/>
    </location>
</feature>
<dbReference type="PANTHER" id="PTHR43080">
    <property type="entry name" value="CBS DOMAIN-CONTAINING PROTEIN CBSX3, MITOCHONDRIAL"/>
    <property type="match status" value="1"/>
</dbReference>
<dbReference type="Pfam" id="PF03445">
    <property type="entry name" value="DUF294"/>
    <property type="match status" value="1"/>
</dbReference>
<dbReference type="InterPro" id="IPR000644">
    <property type="entry name" value="CBS_dom"/>
</dbReference>
<evidence type="ECO:0000256" key="1">
    <source>
        <dbReference type="ARBA" id="ARBA00023122"/>
    </source>
</evidence>
<dbReference type="InterPro" id="IPR051257">
    <property type="entry name" value="Diverse_CBS-Domain"/>
</dbReference>
<dbReference type="SUPFAM" id="SSF54631">
    <property type="entry name" value="CBS-domain pair"/>
    <property type="match status" value="1"/>
</dbReference>
<organism evidence="5 6">
    <name type="scientific">Roseiflexus castenholzii (strain DSM 13941 / HLO8)</name>
    <dbReference type="NCBI Taxonomy" id="383372"/>
    <lineage>
        <taxon>Bacteria</taxon>
        <taxon>Bacillati</taxon>
        <taxon>Chloroflexota</taxon>
        <taxon>Chloroflexia</taxon>
        <taxon>Chloroflexales</taxon>
        <taxon>Roseiflexineae</taxon>
        <taxon>Roseiflexaceae</taxon>
        <taxon>Roseiflexus</taxon>
    </lineage>
</organism>
<dbReference type="InterPro" id="IPR000595">
    <property type="entry name" value="cNMP-bd_dom"/>
</dbReference>
<dbReference type="PROSITE" id="PS51371">
    <property type="entry name" value="CBS"/>
    <property type="match status" value="2"/>
</dbReference>
<dbReference type="STRING" id="383372.Rcas_3932"/>
<dbReference type="InterPro" id="IPR018821">
    <property type="entry name" value="DUF294_put_nucleoTrafse_sb-bd"/>
</dbReference>
<name>A7NQW9_ROSCS</name>
<dbReference type="eggNOG" id="COG2905">
    <property type="taxonomic scope" value="Bacteria"/>
</dbReference>
<feature type="domain" description="Cyclic nucleotide-binding" evidence="3">
    <location>
        <begin position="13"/>
        <end position="115"/>
    </location>
</feature>
<evidence type="ECO:0000313" key="5">
    <source>
        <dbReference type="EMBL" id="ABU59965.1"/>
    </source>
</evidence>
<dbReference type="PANTHER" id="PTHR43080:SF2">
    <property type="entry name" value="CBS DOMAIN-CONTAINING PROTEIN"/>
    <property type="match status" value="1"/>
</dbReference>
<feature type="domain" description="CBS" evidence="4">
    <location>
        <begin position="227"/>
        <end position="283"/>
    </location>
</feature>
<keyword evidence="1 2" id="KW-0129">CBS domain</keyword>
<sequence length="623" mass="69444">MEEIVRFLLEHPPFSQLPLLQIQRIASAVQIEYFGQGVQILTQGGKPSSFLYVIRRGSVDLLRERNGVVELTDTLSEGECFGYVSLIQGKPPISTVRAHEATLCYLIPAALFHQLRRDYPPFAQFFARSITDRLEQALQQRHATAAPELFQTRLRDLITEPLVTVAPDTTVREAARRMREAQASALIVDLPPYGMLDAGSGIVTDRDLRNRVVAEGLDHQTPIAQVMTAPAITVPADSLVFEGLLKMIEHGVHHLPLSDGGQIIGVVSYRDFLRLQSHNPLLMPQRLARAQSDADLRAYTEQVTATVGGLLDAGARVSDIGRAVAAAHDALLVHIIRDAEAALGPPPCPYAWLVLGSEGRYEQTLRTDQDNALIYADNAPEDAEPYFAALAERVVEQLVRCGFPRCPGNVMATNPQWRQPRSVWQNYFRQWISVPNEEALLQTAIFFDHRSVYGSLDTEASLRPIILRARDNRIFLGRLARAALRQTAPINFFRQLVLERRGDQRGLIDLKYRGTAMIVDLARLFALEAGVPDTNTIARLRKSANHSSLSETSAEELIAAFELIGLLRLRWQYQQLCQGLEPSNQVEVDKLTPLERRELKEALRAVAVAQRAVAVTFQTSLIA</sequence>